<sequence length="410" mass="44002">MVVHLAMQRFSAFVESLHATDFDEVRSRATVAVENPEAFEEMRRFLIERYAGMEAVHSFMEPGGEVVDCIPAEQQPSLRKTGGALLPPPEPPLEPEGYQDAPGFASPQPHIAPPQLHRDHHDQLGNQMLCPDGTVPLLRITLDKLAAFDSLDAFLSGERQARYDASGTLRLFGKIWANAYDTRDNLGGASGINVWSPQVLGTQSSASQQWFTSGTSASPFQSVECGYRAGPPFDAKPRLFVFYTPDGYNTLCYNDYHGNWVYRAGASHVLGAALTASQAGGPTVQYRMGFFLTEGNWWFNVGNDWVGYYPVSVFGNGRLATGAASAGFGGEVHGAGSAFPTMGSGKKPAAGYGQAAYQHDVIISRASGAESAVLVPEPTSANCYGIDVTNNSGTSWGTYLFFGGPGGLNC</sequence>
<evidence type="ECO:0000313" key="3">
    <source>
        <dbReference type="Proteomes" id="UP001432039"/>
    </source>
</evidence>
<dbReference type="PANTHER" id="PTHR31589">
    <property type="entry name" value="PROTEIN, PUTATIVE (DUF239)-RELATED-RELATED"/>
    <property type="match status" value="1"/>
</dbReference>
<reference evidence="2" key="1">
    <citation type="submission" date="2022-10" db="EMBL/GenBank/DDBJ databases">
        <title>The complete genomes of actinobacterial strains from the NBC collection.</title>
        <authorList>
            <person name="Joergensen T.S."/>
            <person name="Alvarez Arevalo M."/>
            <person name="Sterndorff E.B."/>
            <person name="Faurdal D."/>
            <person name="Vuksanovic O."/>
            <person name="Mourched A.-S."/>
            <person name="Charusanti P."/>
            <person name="Shaw S."/>
            <person name="Blin K."/>
            <person name="Weber T."/>
        </authorList>
    </citation>
    <scope>NUCLEOTIDE SEQUENCE</scope>
    <source>
        <strain evidence="2">NBC_00248</strain>
    </source>
</reference>
<dbReference type="Pfam" id="PF03080">
    <property type="entry name" value="Neprosin"/>
    <property type="match status" value="1"/>
</dbReference>
<gene>
    <name evidence="2" type="ORF">OG517_42150</name>
</gene>
<evidence type="ECO:0000313" key="2">
    <source>
        <dbReference type="EMBL" id="WUQ17454.1"/>
    </source>
</evidence>
<proteinExistence type="predicted"/>
<dbReference type="InterPro" id="IPR053168">
    <property type="entry name" value="Glutamic_endopeptidase"/>
</dbReference>
<name>A0ABZ1TSK1_STRVG</name>
<dbReference type="InterPro" id="IPR004314">
    <property type="entry name" value="Neprosin"/>
</dbReference>
<accession>A0ABZ1TSK1</accession>
<dbReference type="RefSeq" id="WP_328965674.1">
    <property type="nucleotide sequence ID" value="NZ_CP108090.1"/>
</dbReference>
<protein>
    <submittedName>
        <fullName evidence="2">Neprosin family prolyl endopeptidase</fullName>
    </submittedName>
</protein>
<evidence type="ECO:0000259" key="1">
    <source>
        <dbReference type="PROSITE" id="PS52045"/>
    </source>
</evidence>
<feature type="domain" description="Neprosin PEP catalytic" evidence="1">
    <location>
        <begin position="165"/>
        <end position="410"/>
    </location>
</feature>
<dbReference type="PROSITE" id="PS52045">
    <property type="entry name" value="NEPROSIN_PEP_CD"/>
    <property type="match status" value="1"/>
</dbReference>
<organism evidence="2 3">
    <name type="scientific">Streptomyces virginiae</name>
    <name type="common">Streptomyces cinnamonensis</name>
    <dbReference type="NCBI Taxonomy" id="1961"/>
    <lineage>
        <taxon>Bacteria</taxon>
        <taxon>Bacillati</taxon>
        <taxon>Actinomycetota</taxon>
        <taxon>Actinomycetes</taxon>
        <taxon>Kitasatosporales</taxon>
        <taxon>Streptomycetaceae</taxon>
        <taxon>Streptomyces</taxon>
    </lineage>
</organism>
<dbReference type="EMBL" id="CP108090">
    <property type="protein sequence ID" value="WUQ17454.1"/>
    <property type="molecule type" value="Genomic_DNA"/>
</dbReference>
<keyword evidence="3" id="KW-1185">Reference proteome</keyword>
<dbReference type="PANTHER" id="PTHR31589:SF110">
    <property type="entry name" value="PROTEIN, PUTATIVE (DUF239)-RELATED"/>
    <property type="match status" value="1"/>
</dbReference>
<dbReference type="Proteomes" id="UP001432039">
    <property type="component" value="Chromosome"/>
</dbReference>